<dbReference type="InterPro" id="IPR000595">
    <property type="entry name" value="cNMP-bd_dom"/>
</dbReference>
<feature type="domain" description="Cyclic nucleotide-binding" evidence="4">
    <location>
        <begin position="9"/>
        <end position="131"/>
    </location>
</feature>
<keyword evidence="1" id="KW-0805">Transcription regulation</keyword>
<dbReference type="InterPro" id="IPR012318">
    <property type="entry name" value="HTH_CRP"/>
</dbReference>
<dbReference type="InterPro" id="IPR036388">
    <property type="entry name" value="WH-like_DNA-bd_sf"/>
</dbReference>
<dbReference type="PROSITE" id="PS50042">
    <property type="entry name" value="CNMP_BINDING_3"/>
    <property type="match status" value="1"/>
</dbReference>
<dbReference type="Gene3D" id="2.60.120.10">
    <property type="entry name" value="Jelly Rolls"/>
    <property type="match status" value="1"/>
</dbReference>
<name>A0ABV3TE34_9GAMM</name>
<evidence type="ECO:0000313" key="6">
    <source>
        <dbReference type="EMBL" id="MEX0469887.1"/>
    </source>
</evidence>
<evidence type="ECO:0000256" key="3">
    <source>
        <dbReference type="ARBA" id="ARBA00023163"/>
    </source>
</evidence>
<reference evidence="6 7" key="1">
    <citation type="submission" date="2024-02" db="EMBL/GenBank/DDBJ databases">
        <title>New especies of Spiribacter isolated from saline water.</title>
        <authorList>
            <person name="Leon M.J."/>
            <person name="De La Haba R."/>
            <person name="Sanchez-Porro C."/>
            <person name="Ventosa A."/>
        </authorList>
    </citation>
    <scope>NUCLEOTIDE SEQUENCE [LARGE SCALE GENOMIC DNA]</scope>
    <source>
        <strain evidence="7">ag22IC6-390</strain>
    </source>
</reference>
<dbReference type="InterPro" id="IPR050397">
    <property type="entry name" value="Env_Response_Regulators"/>
</dbReference>
<evidence type="ECO:0000256" key="1">
    <source>
        <dbReference type="ARBA" id="ARBA00023015"/>
    </source>
</evidence>
<keyword evidence="2" id="KW-0238">DNA-binding</keyword>
<keyword evidence="3" id="KW-0804">Transcription</keyword>
<dbReference type="InterPro" id="IPR014710">
    <property type="entry name" value="RmlC-like_jellyroll"/>
</dbReference>
<sequence length="224" mass="24673">MKDEISHPALDQLSDNAWESVARSAQKVEIPAGTQVFGPGEVCEGLPLVIRGEVRVQMTGAAGNEIVLYRIKGGELCPLSLACLLVKGSHQSEAIVDEDTEVILIPEPLTNRLLDEEPNFRRVVLESYGQRLLTLMLVIEEVAFRRLDTRLAERLLARQRDGRLAATHQDLAVELGTAREVVSRLLKEFERRGLVGLERGAITLTDPTGLEAISGTETERQQAS</sequence>
<keyword evidence="7" id="KW-1185">Reference proteome</keyword>
<comment type="caution">
    <text evidence="6">The sequence shown here is derived from an EMBL/GenBank/DDBJ whole genome shotgun (WGS) entry which is preliminary data.</text>
</comment>
<organism evidence="6 7">
    <name type="scientific">Spiribacter pallidus</name>
    <dbReference type="NCBI Taxonomy" id="1987936"/>
    <lineage>
        <taxon>Bacteria</taxon>
        <taxon>Pseudomonadati</taxon>
        <taxon>Pseudomonadota</taxon>
        <taxon>Gammaproteobacteria</taxon>
        <taxon>Chromatiales</taxon>
        <taxon>Ectothiorhodospiraceae</taxon>
        <taxon>Spiribacter</taxon>
    </lineage>
</organism>
<dbReference type="PANTHER" id="PTHR24567">
    <property type="entry name" value="CRP FAMILY TRANSCRIPTIONAL REGULATORY PROTEIN"/>
    <property type="match status" value="1"/>
</dbReference>
<evidence type="ECO:0000313" key="7">
    <source>
        <dbReference type="Proteomes" id="UP001556709"/>
    </source>
</evidence>
<dbReference type="PANTHER" id="PTHR24567:SF74">
    <property type="entry name" value="HTH-TYPE TRANSCRIPTIONAL REGULATOR ARCR"/>
    <property type="match status" value="1"/>
</dbReference>
<dbReference type="Proteomes" id="UP001556709">
    <property type="component" value="Unassembled WGS sequence"/>
</dbReference>
<dbReference type="InterPro" id="IPR036390">
    <property type="entry name" value="WH_DNA-bd_sf"/>
</dbReference>
<dbReference type="SUPFAM" id="SSF46785">
    <property type="entry name" value="Winged helix' DNA-binding domain"/>
    <property type="match status" value="1"/>
</dbReference>
<dbReference type="PRINTS" id="PR00034">
    <property type="entry name" value="HTHCRP"/>
</dbReference>
<dbReference type="PROSITE" id="PS51063">
    <property type="entry name" value="HTH_CRP_2"/>
    <property type="match status" value="1"/>
</dbReference>
<proteinExistence type="predicted"/>
<evidence type="ECO:0000259" key="4">
    <source>
        <dbReference type="PROSITE" id="PS50042"/>
    </source>
</evidence>
<dbReference type="Pfam" id="PF00027">
    <property type="entry name" value="cNMP_binding"/>
    <property type="match status" value="1"/>
</dbReference>
<protein>
    <submittedName>
        <fullName evidence="6">Crp/Fnr family transcriptional regulator</fullName>
    </submittedName>
</protein>
<accession>A0ABV3TE34</accession>
<dbReference type="CDD" id="cd00038">
    <property type="entry name" value="CAP_ED"/>
    <property type="match status" value="1"/>
</dbReference>
<evidence type="ECO:0000259" key="5">
    <source>
        <dbReference type="PROSITE" id="PS51063"/>
    </source>
</evidence>
<dbReference type="EMBL" id="JBAKFM010000004">
    <property type="protein sequence ID" value="MEX0469887.1"/>
    <property type="molecule type" value="Genomic_DNA"/>
</dbReference>
<dbReference type="Gene3D" id="1.10.10.10">
    <property type="entry name" value="Winged helix-like DNA-binding domain superfamily/Winged helix DNA-binding domain"/>
    <property type="match status" value="1"/>
</dbReference>
<dbReference type="RefSeq" id="WP_367959632.1">
    <property type="nucleotide sequence ID" value="NZ_JBAKFH010000001.1"/>
</dbReference>
<gene>
    <name evidence="6" type="ORF">V6X73_09130</name>
</gene>
<dbReference type="SMART" id="SM00419">
    <property type="entry name" value="HTH_CRP"/>
    <property type="match status" value="1"/>
</dbReference>
<feature type="domain" description="HTH crp-type" evidence="5">
    <location>
        <begin position="145"/>
        <end position="208"/>
    </location>
</feature>
<dbReference type="InterPro" id="IPR018490">
    <property type="entry name" value="cNMP-bd_dom_sf"/>
</dbReference>
<dbReference type="SUPFAM" id="SSF51206">
    <property type="entry name" value="cAMP-binding domain-like"/>
    <property type="match status" value="1"/>
</dbReference>
<dbReference type="Pfam" id="PF13545">
    <property type="entry name" value="HTH_Crp_2"/>
    <property type="match status" value="1"/>
</dbReference>
<evidence type="ECO:0000256" key="2">
    <source>
        <dbReference type="ARBA" id="ARBA00023125"/>
    </source>
</evidence>